<feature type="domain" description="Reverse transcriptase Ty1/copia-type" evidence="1">
    <location>
        <begin position="2"/>
        <end position="75"/>
    </location>
</feature>
<protein>
    <submittedName>
        <fullName evidence="2">Reverse transcriptase</fullName>
    </submittedName>
</protein>
<keyword evidence="2" id="KW-0695">RNA-directed DNA polymerase</keyword>
<gene>
    <name evidence="2" type="primary">rt</name>
</gene>
<keyword evidence="2" id="KW-0548">Nucleotidyltransferase</keyword>
<evidence type="ECO:0000259" key="1">
    <source>
        <dbReference type="Pfam" id="PF07727"/>
    </source>
</evidence>
<sequence length="78" mass="9117">FNGHLKETVYMEQPEGYAVQGKEQMVCKLNKGIYGLKQAAKIWYDRLNDCLSELEFKQSKADACLYIKDYTNEKLYLV</sequence>
<feature type="non-terminal residue" evidence="2">
    <location>
        <position position="1"/>
    </location>
</feature>
<accession>A0A0A7D7R3</accession>
<dbReference type="Pfam" id="PF07727">
    <property type="entry name" value="RVT_2"/>
    <property type="match status" value="1"/>
</dbReference>
<reference evidence="2" key="1">
    <citation type="submission" date="2014-06" db="EMBL/GenBank/DDBJ databases">
        <title>Diversity and Evolution of Ty1-copia Retroelements within Chalcidoidea by Reverse Transcriptase Domain Analysis.</title>
        <authorList>
            <person name="Xiong T.L."/>
        </authorList>
    </citation>
    <scope>NUCLEOTIDE SEQUENCE</scope>
    <source>
        <strain evidence="2">HAba_Ad9</strain>
    </source>
</reference>
<evidence type="ECO:0000313" key="2">
    <source>
        <dbReference type="EMBL" id="AII77219.1"/>
    </source>
</evidence>
<name>A0A0A7D7R3_APOBA</name>
<dbReference type="GO" id="GO:0003964">
    <property type="term" value="F:RNA-directed DNA polymerase activity"/>
    <property type="evidence" value="ECO:0007669"/>
    <property type="project" value="UniProtKB-KW"/>
</dbReference>
<dbReference type="InterPro" id="IPR013103">
    <property type="entry name" value="RVT_2"/>
</dbReference>
<dbReference type="AlphaFoldDB" id="A0A0A7D7R3"/>
<keyword evidence="2" id="KW-0808">Transferase</keyword>
<dbReference type="EMBL" id="KM051270">
    <property type="protein sequence ID" value="AII77219.1"/>
    <property type="molecule type" value="Genomic_DNA"/>
</dbReference>
<feature type="non-terminal residue" evidence="2">
    <location>
        <position position="78"/>
    </location>
</feature>
<organism evidence="2">
    <name type="scientific">Apocrypta bakeri</name>
    <name type="common">Parasitic fig wasp</name>
    <dbReference type="NCBI Taxonomy" id="490712"/>
    <lineage>
        <taxon>Eukaryota</taxon>
        <taxon>Metazoa</taxon>
        <taxon>Ecdysozoa</taxon>
        <taxon>Arthropoda</taxon>
        <taxon>Hexapoda</taxon>
        <taxon>Insecta</taxon>
        <taxon>Pterygota</taxon>
        <taxon>Neoptera</taxon>
        <taxon>Endopterygota</taxon>
        <taxon>Hymenoptera</taxon>
        <taxon>Apocrita</taxon>
        <taxon>Proctotrupomorpha</taxon>
        <taxon>Chalcidoidea</taxon>
        <taxon>Pteromalidae</taxon>
        <taxon>Sycoryctinae</taxon>
        <taxon>Apocryptini</taxon>
        <taxon>Apocrypta</taxon>
    </lineage>
</organism>
<proteinExistence type="predicted"/>